<dbReference type="InterPro" id="IPR006439">
    <property type="entry name" value="HAD-SF_hydro_IA"/>
</dbReference>
<name>A0A1F7JAX4_9BACT</name>
<comment type="caution">
    <text evidence="1">The sequence shown here is derived from an EMBL/GenBank/DDBJ whole genome shotgun (WGS) entry which is preliminary data.</text>
</comment>
<sequence>MLTTILSDFSRVIFNPKDKNYTGTLNGLYKELLEATTPFNFFDYFEFNEDILDLYSSLKDRYLINVFTTGTIQSAPEVRQKIGLIFDNIFSAEEYQLDKKQPEAYLFIAKKLNKGHAEIIYIDDEITNIQAAKKAGLAVILYQDFGQLKSQLAKILEQ</sequence>
<dbReference type="EMBL" id="MGAR01000001">
    <property type="protein sequence ID" value="OGK52771.1"/>
    <property type="molecule type" value="Genomic_DNA"/>
</dbReference>
<dbReference type="NCBIfam" id="TIGR01549">
    <property type="entry name" value="HAD-SF-IA-v1"/>
    <property type="match status" value="1"/>
</dbReference>
<proteinExistence type="predicted"/>
<evidence type="ECO:0008006" key="3">
    <source>
        <dbReference type="Google" id="ProtNLM"/>
    </source>
</evidence>
<protein>
    <recommendedName>
        <fullName evidence="3">FCP1 homology domain-containing protein</fullName>
    </recommendedName>
</protein>
<accession>A0A1F7JAX4</accession>
<dbReference type="PANTHER" id="PTHR43611">
    <property type="entry name" value="ALPHA-D-GLUCOSE 1-PHOSPHATE PHOSPHATASE"/>
    <property type="match status" value="1"/>
</dbReference>
<dbReference type="AlphaFoldDB" id="A0A1F7JAX4"/>
<dbReference type="Proteomes" id="UP000176480">
    <property type="component" value="Unassembled WGS sequence"/>
</dbReference>
<dbReference type="CDD" id="cd01427">
    <property type="entry name" value="HAD_like"/>
    <property type="match status" value="1"/>
</dbReference>
<evidence type="ECO:0000313" key="1">
    <source>
        <dbReference type="EMBL" id="OGK52771.1"/>
    </source>
</evidence>
<gene>
    <name evidence="1" type="ORF">A2966_04660</name>
</gene>
<dbReference type="STRING" id="1802067.A2966_04660"/>
<dbReference type="NCBIfam" id="TIGR01509">
    <property type="entry name" value="HAD-SF-IA-v3"/>
    <property type="match status" value="1"/>
</dbReference>
<dbReference type="SUPFAM" id="SSF56784">
    <property type="entry name" value="HAD-like"/>
    <property type="match status" value="1"/>
</dbReference>
<dbReference type="Gene3D" id="3.40.50.1000">
    <property type="entry name" value="HAD superfamily/HAD-like"/>
    <property type="match status" value="1"/>
</dbReference>
<organism evidence="1 2">
    <name type="scientific">Candidatus Roizmanbacteria bacterium RIFCSPLOWO2_01_FULL_41_22</name>
    <dbReference type="NCBI Taxonomy" id="1802067"/>
    <lineage>
        <taxon>Bacteria</taxon>
        <taxon>Candidatus Roizmaniibacteriota</taxon>
    </lineage>
</organism>
<dbReference type="InterPro" id="IPR036412">
    <property type="entry name" value="HAD-like_sf"/>
</dbReference>
<dbReference type="PANTHER" id="PTHR43611:SF3">
    <property type="entry name" value="FLAVIN MONONUCLEOTIDE HYDROLASE 1, CHLOROPLATIC"/>
    <property type="match status" value="1"/>
</dbReference>
<dbReference type="InterPro" id="IPR023214">
    <property type="entry name" value="HAD_sf"/>
</dbReference>
<evidence type="ECO:0000313" key="2">
    <source>
        <dbReference type="Proteomes" id="UP000176480"/>
    </source>
</evidence>
<reference evidence="1 2" key="1">
    <citation type="journal article" date="2016" name="Nat. Commun.">
        <title>Thousands of microbial genomes shed light on interconnected biogeochemical processes in an aquifer system.</title>
        <authorList>
            <person name="Anantharaman K."/>
            <person name="Brown C.T."/>
            <person name="Hug L.A."/>
            <person name="Sharon I."/>
            <person name="Castelle C.J."/>
            <person name="Probst A.J."/>
            <person name="Thomas B.C."/>
            <person name="Singh A."/>
            <person name="Wilkins M.J."/>
            <person name="Karaoz U."/>
            <person name="Brodie E.L."/>
            <person name="Williams K.H."/>
            <person name="Hubbard S.S."/>
            <person name="Banfield J.F."/>
        </authorList>
    </citation>
    <scope>NUCLEOTIDE SEQUENCE [LARGE SCALE GENOMIC DNA]</scope>
</reference>
<dbReference type="Pfam" id="PF00702">
    <property type="entry name" value="Hydrolase"/>
    <property type="match status" value="1"/>
</dbReference>